<keyword evidence="5" id="KW-1185">Reference proteome</keyword>
<feature type="domain" description="Transposase IS110-like N-terminal" evidence="2">
    <location>
        <begin position="13"/>
        <end position="167"/>
    </location>
</feature>
<organism evidence="4 5">
    <name type="scientific">Bifidobacterium biavatii DSM 23969</name>
    <dbReference type="NCBI Taxonomy" id="1437608"/>
    <lineage>
        <taxon>Bacteria</taxon>
        <taxon>Bacillati</taxon>
        <taxon>Actinomycetota</taxon>
        <taxon>Actinomycetes</taxon>
        <taxon>Bifidobacteriales</taxon>
        <taxon>Bifidobacteriaceae</taxon>
        <taxon>Bifidobacterium</taxon>
    </lineage>
</organism>
<sequence>MERLDVLGYECVLGLDVGKRAHHAWLMGMDGQRLWDKPVGQDERELRALYDRAMEHGRTLLVVDQTNTIGSLPLAVAGAMGMDTAYLPGLSMRRYAQMTSGHAKTDRIDSRLIAECALANPSTLTRVDMIDPNLETLELLSGYDDDLAADTTRLVNRLRAILHTLHPALERALGGEAITSMTACKLLEEYGGPHGLREAGRDQILQWVQANLRAGLTLPARILDALDTQTTVVSQDGPQTDWIIKDLARRIRENKQQRARIERRMHQLASQNEEYRLVRTIPGMGTRTSIALVTTTQGMNNFPNAGRLASYAGLCPARRQSGTSIHHDTGNRHGNHKLKRALYLSASIAIIKDPRSRAYYQRKRNEGKHHTQALLSLARRRCDLIHAILKHHTPYQTQHTPHLTTR</sequence>
<evidence type="ECO:0000313" key="4">
    <source>
        <dbReference type="EMBL" id="KFI45180.1"/>
    </source>
</evidence>
<name>A0A086ZF80_9BIFI</name>
<proteinExistence type="predicted"/>
<dbReference type="STRING" id="1437608.GCA_000771645_02479"/>
<dbReference type="PANTHER" id="PTHR33055:SF3">
    <property type="entry name" value="PUTATIVE TRANSPOSASE FOR IS117-RELATED"/>
    <property type="match status" value="1"/>
</dbReference>
<evidence type="ECO:0000259" key="2">
    <source>
        <dbReference type="Pfam" id="PF01548"/>
    </source>
</evidence>
<dbReference type="GO" id="GO:0004803">
    <property type="term" value="F:transposase activity"/>
    <property type="evidence" value="ECO:0007669"/>
    <property type="project" value="InterPro"/>
</dbReference>
<dbReference type="InterPro" id="IPR003346">
    <property type="entry name" value="Transposase_20"/>
</dbReference>
<dbReference type="InterPro" id="IPR047650">
    <property type="entry name" value="Transpos_IS110"/>
</dbReference>
<dbReference type="RefSeq" id="WP_033493293.1">
    <property type="nucleotide sequence ID" value="NZ_JDUU01000008.1"/>
</dbReference>
<feature type="coiled-coil region" evidence="1">
    <location>
        <begin position="244"/>
        <end position="278"/>
    </location>
</feature>
<dbReference type="Pfam" id="PF01548">
    <property type="entry name" value="DEDD_Tnp_IS110"/>
    <property type="match status" value="1"/>
</dbReference>
<dbReference type="eggNOG" id="COG3547">
    <property type="taxonomic scope" value="Bacteria"/>
</dbReference>
<dbReference type="InterPro" id="IPR002525">
    <property type="entry name" value="Transp_IS110-like_N"/>
</dbReference>
<dbReference type="GO" id="GO:0006313">
    <property type="term" value="P:DNA transposition"/>
    <property type="evidence" value="ECO:0007669"/>
    <property type="project" value="InterPro"/>
</dbReference>
<comment type="caution">
    <text evidence="4">The sequence shown here is derived from an EMBL/GenBank/DDBJ whole genome shotgun (WGS) entry which is preliminary data.</text>
</comment>
<dbReference type="PANTHER" id="PTHR33055">
    <property type="entry name" value="TRANSPOSASE FOR INSERTION SEQUENCE ELEMENT IS1111A"/>
    <property type="match status" value="1"/>
</dbReference>
<gene>
    <name evidence="4" type="ORF">BBIA_2348</name>
</gene>
<dbReference type="Proteomes" id="UP000029108">
    <property type="component" value="Unassembled WGS sequence"/>
</dbReference>
<protein>
    <submittedName>
        <fullName evidence="4">Transposase IS116/IS110/IS902 family protein</fullName>
    </submittedName>
</protein>
<dbReference type="NCBIfam" id="NF033542">
    <property type="entry name" value="transpos_IS110"/>
    <property type="match status" value="1"/>
</dbReference>
<dbReference type="EMBL" id="JGYN01000043">
    <property type="protein sequence ID" value="KFI45180.1"/>
    <property type="molecule type" value="Genomic_DNA"/>
</dbReference>
<keyword evidence="1" id="KW-0175">Coiled coil</keyword>
<dbReference type="Pfam" id="PF02371">
    <property type="entry name" value="Transposase_20"/>
    <property type="match status" value="1"/>
</dbReference>
<evidence type="ECO:0000259" key="3">
    <source>
        <dbReference type="Pfam" id="PF02371"/>
    </source>
</evidence>
<accession>A0A086ZF80</accession>
<dbReference type="GO" id="GO:0003677">
    <property type="term" value="F:DNA binding"/>
    <property type="evidence" value="ECO:0007669"/>
    <property type="project" value="InterPro"/>
</dbReference>
<evidence type="ECO:0000313" key="5">
    <source>
        <dbReference type="Proteomes" id="UP000029108"/>
    </source>
</evidence>
<evidence type="ECO:0000256" key="1">
    <source>
        <dbReference type="SAM" id="Coils"/>
    </source>
</evidence>
<feature type="domain" description="Transposase IS116/IS110/IS902 C-terminal" evidence="3">
    <location>
        <begin position="276"/>
        <end position="361"/>
    </location>
</feature>
<reference evidence="4 5" key="1">
    <citation type="submission" date="2014-03" db="EMBL/GenBank/DDBJ databases">
        <title>Genomics of Bifidobacteria.</title>
        <authorList>
            <person name="Ventura M."/>
            <person name="Milani C."/>
            <person name="Lugli G.A."/>
        </authorList>
    </citation>
    <scope>NUCLEOTIDE SEQUENCE [LARGE SCALE GENOMIC DNA]</scope>
    <source>
        <strain evidence="4 5">DSM 23969</strain>
    </source>
</reference>
<dbReference type="AlphaFoldDB" id="A0A086ZF80"/>